<feature type="region of interest" description="Disordered" evidence="1">
    <location>
        <begin position="436"/>
        <end position="456"/>
    </location>
</feature>
<evidence type="ECO:0000313" key="3">
    <source>
        <dbReference type="Proteomes" id="UP000276888"/>
    </source>
</evidence>
<evidence type="ECO:0000313" key="2">
    <source>
        <dbReference type="EMBL" id="AZS37547.1"/>
    </source>
</evidence>
<sequence>MDWVEAVTEKAGGVRDDVASILGSYGISGPRPVPSRRNLRLSAVHFAGVKNLQSGEDPDSRTYVPFSFTRAFTTPVTALVSDGKNDAGKSSTLDIVSWGLRGIANVAPDVKKWLRQVCLLLEISGERVLIAWRVDDGMPTGSILAFPSQQTADLHEMESIALDAMHALSAESQLTGAPVFGVTVPVDDLLTRLRGAGAFTVSAFEGDEDMARAINDFMLDRLGLDTLTQWQRNRGATDGDDGTTAEHAWPLWSQALVIAKPSVKSAIGEVPTQAVAVLNTFLATEWSATRSLARAQRRSVDATLAGMKRRRARDADARQAGALELEAERATVQAELDALPPGSGQGMRLVEAVTAATGEITRTQRWLAEAALAYGVAGRALEAAEHDLAALKEAAVTKRFWHSLKPSCCPRCDAQVQQVQWERELDGACSLCNNPIDPDRDDDAPEAPSEEDADPVDLAEEHVERCAAEAERLSTVHDEAGEAARLAQVTFEEASNALNHAQGDPVKRQTLERRLGFLDGQIQERSIMFGEDPDEERLSAEQAVLSAAETISDTEAKKDFRSALESVSAQITELGKQLGISNLESATLKGNAHLPVVKGGESTNFGDLTDGERLRLKIALVVALLDVGTTSGLGRHPGLLIVDSLAREELNHENAKLLLTELNRVAEAYGLQVITGTAHSDLVDAVLPDEAVQRPMDTGFMW</sequence>
<dbReference type="OrthoDB" id="4773646at2"/>
<dbReference type="KEGG" id="mlv:CVS47_02184"/>
<reference evidence="2 3" key="1">
    <citation type="submission" date="2018-08" db="EMBL/GenBank/DDBJ databases">
        <title>Microbacterium lemovicicum sp. nov., a bacterium isolated from a natural uranium-rich soil.</title>
        <authorList>
            <person name="ORTET P."/>
        </authorList>
    </citation>
    <scope>NUCLEOTIDE SEQUENCE [LARGE SCALE GENOMIC DNA]</scope>
    <source>
        <strain evidence="2 3">Viu22</strain>
    </source>
</reference>
<dbReference type="Proteomes" id="UP000276888">
    <property type="component" value="Chromosome"/>
</dbReference>
<dbReference type="Gene3D" id="3.40.50.300">
    <property type="entry name" value="P-loop containing nucleotide triphosphate hydrolases"/>
    <property type="match status" value="1"/>
</dbReference>
<organism evidence="2 3">
    <name type="scientific">Microbacterium lemovicicum</name>
    <dbReference type="NCBI Taxonomy" id="1072463"/>
    <lineage>
        <taxon>Bacteria</taxon>
        <taxon>Bacillati</taxon>
        <taxon>Actinomycetota</taxon>
        <taxon>Actinomycetes</taxon>
        <taxon>Micrococcales</taxon>
        <taxon>Microbacteriaceae</taxon>
        <taxon>Microbacterium</taxon>
    </lineage>
</organism>
<dbReference type="EMBL" id="CP031423">
    <property type="protein sequence ID" value="AZS37547.1"/>
    <property type="molecule type" value="Genomic_DNA"/>
</dbReference>
<accession>A0A3Q9J0V6</accession>
<protein>
    <submittedName>
        <fullName evidence="2">Uncharacterized protein</fullName>
    </submittedName>
</protein>
<dbReference type="RefSeq" id="WP_127096090.1">
    <property type="nucleotide sequence ID" value="NZ_CP031423.1"/>
</dbReference>
<evidence type="ECO:0000256" key="1">
    <source>
        <dbReference type="SAM" id="MobiDB-lite"/>
    </source>
</evidence>
<dbReference type="InterPro" id="IPR027417">
    <property type="entry name" value="P-loop_NTPase"/>
</dbReference>
<name>A0A3Q9J0V6_9MICO</name>
<dbReference type="AlphaFoldDB" id="A0A3Q9J0V6"/>
<proteinExistence type="predicted"/>
<gene>
    <name evidence="2" type="ORF">CVS47_02184</name>
</gene>
<dbReference type="SUPFAM" id="SSF52540">
    <property type="entry name" value="P-loop containing nucleoside triphosphate hydrolases"/>
    <property type="match status" value="1"/>
</dbReference>
<keyword evidence="3" id="KW-1185">Reference proteome</keyword>
<feature type="compositionally biased region" description="Acidic residues" evidence="1">
    <location>
        <begin position="439"/>
        <end position="456"/>
    </location>
</feature>